<dbReference type="InterPro" id="IPR002220">
    <property type="entry name" value="DapA-like"/>
</dbReference>
<organism evidence="5 6">
    <name type="scientific">Cohaesibacter gelatinilyticus</name>
    <dbReference type="NCBI Taxonomy" id="372072"/>
    <lineage>
        <taxon>Bacteria</taxon>
        <taxon>Pseudomonadati</taxon>
        <taxon>Pseudomonadota</taxon>
        <taxon>Alphaproteobacteria</taxon>
        <taxon>Hyphomicrobiales</taxon>
        <taxon>Cohaesibacteraceae</taxon>
    </lineage>
</organism>
<dbReference type="Pfam" id="PF00701">
    <property type="entry name" value="DHDPS"/>
    <property type="match status" value="1"/>
</dbReference>
<dbReference type="AlphaFoldDB" id="A0A285PHL0"/>
<dbReference type="GO" id="GO:0008747">
    <property type="term" value="F:N-acetylneuraminate lyase activity"/>
    <property type="evidence" value="ECO:0007669"/>
    <property type="project" value="TreeGrafter"/>
</dbReference>
<dbReference type="GO" id="GO:0019262">
    <property type="term" value="P:N-acetylneuraminate catabolic process"/>
    <property type="evidence" value="ECO:0007669"/>
    <property type="project" value="TreeGrafter"/>
</dbReference>
<evidence type="ECO:0000313" key="6">
    <source>
        <dbReference type="Proteomes" id="UP000219439"/>
    </source>
</evidence>
<name>A0A285PHL0_9HYPH</name>
<dbReference type="Proteomes" id="UP000219439">
    <property type="component" value="Unassembled WGS sequence"/>
</dbReference>
<dbReference type="RefSeq" id="WP_244580088.1">
    <property type="nucleotide sequence ID" value="NZ_OBEL01000002.1"/>
</dbReference>
<dbReference type="PIRSF" id="PIRSF001365">
    <property type="entry name" value="DHDPS"/>
    <property type="match status" value="1"/>
</dbReference>
<dbReference type="InterPro" id="IPR013785">
    <property type="entry name" value="Aldolase_TIM"/>
</dbReference>
<proteinExistence type="inferred from homology"/>
<dbReference type="PRINTS" id="PR00146">
    <property type="entry name" value="DHPICSNTHASE"/>
</dbReference>
<accession>A0A285PHL0</accession>
<evidence type="ECO:0000256" key="1">
    <source>
        <dbReference type="ARBA" id="ARBA00023239"/>
    </source>
</evidence>
<evidence type="ECO:0000256" key="2">
    <source>
        <dbReference type="PIRNR" id="PIRNR001365"/>
    </source>
</evidence>
<keyword evidence="6" id="KW-1185">Reference proteome</keyword>
<evidence type="ECO:0000256" key="3">
    <source>
        <dbReference type="PIRSR" id="PIRSR001365-1"/>
    </source>
</evidence>
<dbReference type="EMBL" id="OBEL01000002">
    <property type="protein sequence ID" value="SNZ19361.1"/>
    <property type="molecule type" value="Genomic_DNA"/>
</dbReference>
<sequence>MKKELNGMYVALMSGFDDHGELNAERQNNIIDYAVRQRVRGLYVGGSSAESGLMSTDELLVQQAWVSERASGKTDKLIAHVGQPNLADSIKLVRQAARLEYDALSALPPHSYRFSDQEILSYYQALAKETDLPLIVYEVPVRTGRDLPMELLDEIMKLPNVTGIKFTSSDLFKLSILKRRHPDKHFYFGFDEIYASAAIMGTDGGIGTTYNVLGNLYVAIDDAIRNSDLVEARRLQVLSQRYIELLFETGVLPGVKLTMQAIGIDCGPVRAPLKLLSKEAAQHLKAFVALPELAKWYANN</sequence>
<dbReference type="PANTHER" id="PTHR42849">
    <property type="entry name" value="N-ACETYLNEURAMINATE LYASE"/>
    <property type="match status" value="1"/>
</dbReference>
<feature type="active site" description="Proton donor/acceptor" evidence="3">
    <location>
        <position position="137"/>
    </location>
</feature>
<evidence type="ECO:0000256" key="4">
    <source>
        <dbReference type="PIRSR" id="PIRSR001365-2"/>
    </source>
</evidence>
<gene>
    <name evidence="5" type="ORF">SAMN06265368_2444</name>
</gene>
<comment type="similarity">
    <text evidence="2">Belongs to the DapA family.</text>
</comment>
<dbReference type="PANTHER" id="PTHR42849:SF1">
    <property type="entry name" value="N-ACETYLNEURAMINATE LYASE"/>
    <property type="match status" value="1"/>
</dbReference>
<dbReference type="SUPFAM" id="SSF51569">
    <property type="entry name" value="Aldolase"/>
    <property type="match status" value="1"/>
</dbReference>
<dbReference type="SMART" id="SM01130">
    <property type="entry name" value="DHDPS"/>
    <property type="match status" value="1"/>
</dbReference>
<keyword evidence="1 2" id="KW-0456">Lyase</keyword>
<dbReference type="Gene3D" id="3.20.20.70">
    <property type="entry name" value="Aldolase class I"/>
    <property type="match status" value="1"/>
</dbReference>
<evidence type="ECO:0000313" key="5">
    <source>
        <dbReference type="EMBL" id="SNZ19361.1"/>
    </source>
</evidence>
<protein>
    <submittedName>
        <fullName evidence="5">N-acetylneuraminate lyase</fullName>
    </submittedName>
</protein>
<feature type="binding site" evidence="4">
    <location>
        <position position="206"/>
    </location>
    <ligand>
        <name>pyruvate</name>
        <dbReference type="ChEBI" id="CHEBI:15361"/>
    </ligand>
</feature>
<feature type="active site" description="Schiff-base intermediate with substrate" evidence="3">
    <location>
        <position position="165"/>
    </location>
</feature>
<reference evidence="5 6" key="1">
    <citation type="submission" date="2017-09" db="EMBL/GenBank/DDBJ databases">
        <authorList>
            <person name="Ehlers B."/>
            <person name="Leendertz F.H."/>
        </authorList>
    </citation>
    <scope>NUCLEOTIDE SEQUENCE [LARGE SCALE GENOMIC DNA]</scope>
    <source>
        <strain evidence="5 6">DSM 18289</strain>
    </source>
</reference>
<dbReference type="GO" id="GO:0005829">
    <property type="term" value="C:cytosol"/>
    <property type="evidence" value="ECO:0007669"/>
    <property type="project" value="TreeGrafter"/>
</dbReference>